<reference evidence="2" key="1">
    <citation type="submission" date="2019-02" db="EMBL/GenBank/DDBJ databases">
        <title>Deep-cultivation of Planctomycetes and their phenomic and genomic characterization uncovers novel biology.</title>
        <authorList>
            <person name="Wiegand S."/>
            <person name="Jogler M."/>
            <person name="Boedeker C."/>
            <person name="Pinto D."/>
            <person name="Vollmers J."/>
            <person name="Rivas-Marin E."/>
            <person name="Kohn T."/>
            <person name="Peeters S.H."/>
            <person name="Heuer A."/>
            <person name="Rast P."/>
            <person name="Oberbeckmann S."/>
            <person name="Bunk B."/>
            <person name="Jeske O."/>
            <person name="Meyerdierks A."/>
            <person name="Storesund J.E."/>
            <person name="Kallscheuer N."/>
            <person name="Luecker S."/>
            <person name="Lage O.M."/>
            <person name="Pohl T."/>
            <person name="Merkel B.J."/>
            <person name="Hornburger P."/>
            <person name="Mueller R.-W."/>
            <person name="Bruemmer F."/>
            <person name="Labrenz M."/>
            <person name="Spormann A.M."/>
            <person name="Op den Camp H."/>
            <person name="Overmann J."/>
            <person name="Amann R."/>
            <person name="Jetten M.S.M."/>
            <person name="Mascher T."/>
            <person name="Medema M.H."/>
            <person name="Devos D.P."/>
            <person name="Kaster A.-K."/>
            <person name="Ovreas L."/>
            <person name="Rohde M."/>
            <person name="Galperin M.Y."/>
            <person name="Jogler C."/>
        </authorList>
    </citation>
    <scope>NUCLEOTIDE SEQUENCE [LARGE SCALE GENOMIC DNA]</scope>
    <source>
        <strain evidence="2">Pan97</strain>
    </source>
</reference>
<dbReference type="EMBL" id="CP036289">
    <property type="protein sequence ID" value="QDU76935.1"/>
    <property type="molecule type" value="Genomic_DNA"/>
</dbReference>
<dbReference type="OrthoDB" id="5514485at2"/>
<dbReference type="AlphaFoldDB" id="A0A518CCI6"/>
<accession>A0A518CCI6</accession>
<keyword evidence="2" id="KW-1185">Reference proteome</keyword>
<gene>
    <name evidence="1" type="ORF">Pan97_39920</name>
</gene>
<sequence length="164" mass="18911">MTLWTQSGVPHRGWQCVDVIDLRPTGQSVEDTMYAACEMCGNEPIRFVHVMQHEAYTEQLEVGCICAEKMSDDYVGPRQRETALKNKAARKAKWLSRKWRRSSKGNDFLNVEGFNLVVFPNKFQPGKWGYGIDGDFSRKVFDSKEEAKLALFEEFWELTQTSDC</sequence>
<evidence type="ECO:0000313" key="1">
    <source>
        <dbReference type="EMBL" id="QDU76935.1"/>
    </source>
</evidence>
<organism evidence="1 2">
    <name type="scientific">Bremerella volcania</name>
    <dbReference type="NCBI Taxonomy" id="2527984"/>
    <lineage>
        <taxon>Bacteria</taxon>
        <taxon>Pseudomonadati</taxon>
        <taxon>Planctomycetota</taxon>
        <taxon>Planctomycetia</taxon>
        <taxon>Pirellulales</taxon>
        <taxon>Pirellulaceae</taxon>
        <taxon>Bremerella</taxon>
    </lineage>
</organism>
<proteinExistence type="predicted"/>
<protein>
    <submittedName>
        <fullName evidence="1">Uncharacterized protein</fullName>
    </submittedName>
</protein>
<evidence type="ECO:0000313" key="2">
    <source>
        <dbReference type="Proteomes" id="UP000318626"/>
    </source>
</evidence>
<dbReference type="KEGG" id="bvo:Pan97_39920"/>
<name>A0A518CCI6_9BACT</name>
<dbReference type="Proteomes" id="UP000318626">
    <property type="component" value="Chromosome"/>
</dbReference>